<dbReference type="Gene3D" id="6.20.50.140">
    <property type="match status" value="1"/>
</dbReference>
<reference evidence="10 11" key="1">
    <citation type="submission" date="2019-06" db="EMBL/GenBank/DDBJ databases">
        <title>New taxonomy in bacterial strain CC-CFT640, isolated from vineyard.</title>
        <authorList>
            <person name="Lin S.-Y."/>
            <person name="Tsai C.-F."/>
            <person name="Young C.-C."/>
        </authorList>
    </citation>
    <scope>NUCLEOTIDE SEQUENCE [LARGE SCALE GENOMIC DNA]</scope>
    <source>
        <strain evidence="10 11">CC-CFT640</strain>
    </source>
</reference>
<proteinExistence type="inferred from homology"/>
<dbReference type="Pfam" id="PF25967">
    <property type="entry name" value="RND-MFP_C"/>
    <property type="match status" value="1"/>
</dbReference>
<evidence type="ECO:0000259" key="8">
    <source>
        <dbReference type="Pfam" id="PF25944"/>
    </source>
</evidence>
<keyword evidence="4 5" id="KW-0175">Coiled coil</keyword>
<dbReference type="Proteomes" id="UP000321638">
    <property type="component" value="Unassembled WGS sequence"/>
</dbReference>
<feature type="region of interest" description="Disordered" evidence="6">
    <location>
        <begin position="379"/>
        <end position="399"/>
    </location>
</feature>
<sequence>MSTPSSLLPSMPRRATFALITLPVLAAATIGGWLLWSGGSTPGSAPLTLKVTVGDIEDTVSAVGTLQPREYVDVGTQVSGQLQRITVDFGAKVEKGQQLAQIDPTVYQAKVSADEAQLQSLKAQLADKQAQKMLAEQQLKRQKDLLASKATSQDAHDIADANLKIAAAQIAMIEAQIQQTESTLNGDRANLNYTKIYAPMSGTVVNITAKQGQTLNANQQAPIILRIADLDPMTVWTQVSEADVPRLKIGMQAYFTTLGQPDRKRFGKLRQILPTPEVVNNVVLYSSLFEVENPEGDLLPQMSAQVFFIVGAARQVPLVPVTALRPGRGPAPDGKKMYRVRVAENGGIVERTIEVGVMNRVSAEVRSGLKPGDEVVISDAGAPAAKPASKPAGTRMPRL</sequence>
<dbReference type="InterPro" id="IPR030190">
    <property type="entry name" value="MacA_alpha-hairpin_sf"/>
</dbReference>
<dbReference type="OrthoDB" id="9791520at2"/>
<dbReference type="EMBL" id="VDUZ01000016">
    <property type="protein sequence ID" value="TXL74826.1"/>
    <property type="molecule type" value="Genomic_DNA"/>
</dbReference>
<dbReference type="Pfam" id="PF25944">
    <property type="entry name" value="Beta-barrel_RND"/>
    <property type="match status" value="1"/>
</dbReference>
<feature type="domain" description="Multidrug resistance protein MdtA-like barrel-sandwich hybrid" evidence="7">
    <location>
        <begin position="71"/>
        <end position="225"/>
    </location>
</feature>
<keyword evidence="11" id="KW-1185">Reference proteome</keyword>
<dbReference type="AlphaFoldDB" id="A0A5C8PMK4"/>
<feature type="domain" description="Multidrug resistance protein MdtA-like C-terminal permuted SH3" evidence="9">
    <location>
        <begin position="335"/>
        <end position="380"/>
    </location>
</feature>
<comment type="subcellular location">
    <subcellularLocation>
        <location evidence="1">Cell membrane</location>
    </subcellularLocation>
</comment>
<feature type="coiled-coil region" evidence="5">
    <location>
        <begin position="111"/>
        <end position="183"/>
    </location>
</feature>
<dbReference type="GO" id="GO:0015562">
    <property type="term" value="F:efflux transmembrane transporter activity"/>
    <property type="evidence" value="ECO:0007669"/>
    <property type="project" value="TreeGrafter"/>
</dbReference>
<dbReference type="InterPro" id="IPR006143">
    <property type="entry name" value="RND_pump_MFP"/>
</dbReference>
<name>A0A5C8PMK4_9HYPH</name>
<dbReference type="PANTHER" id="PTHR30469">
    <property type="entry name" value="MULTIDRUG RESISTANCE PROTEIN MDTA"/>
    <property type="match status" value="1"/>
</dbReference>
<evidence type="ECO:0000313" key="10">
    <source>
        <dbReference type="EMBL" id="TXL74826.1"/>
    </source>
</evidence>
<organism evidence="10 11">
    <name type="scientific">Vineibacter terrae</name>
    <dbReference type="NCBI Taxonomy" id="2586908"/>
    <lineage>
        <taxon>Bacteria</taxon>
        <taxon>Pseudomonadati</taxon>
        <taxon>Pseudomonadota</taxon>
        <taxon>Alphaproteobacteria</taxon>
        <taxon>Hyphomicrobiales</taxon>
        <taxon>Vineibacter</taxon>
    </lineage>
</organism>
<dbReference type="InterPro" id="IPR058627">
    <property type="entry name" value="MdtA-like_C"/>
</dbReference>
<dbReference type="SUPFAM" id="SSF111369">
    <property type="entry name" value="HlyD-like secretion proteins"/>
    <property type="match status" value="1"/>
</dbReference>
<dbReference type="GO" id="GO:1990281">
    <property type="term" value="C:efflux pump complex"/>
    <property type="evidence" value="ECO:0007669"/>
    <property type="project" value="TreeGrafter"/>
</dbReference>
<dbReference type="GO" id="GO:1990961">
    <property type="term" value="P:xenobiotic detoxification by transmembrane export across the plasma membrane"/>
    <property type="evidence" value="ECO:0007669"/>
    <property type="project" value="InterPro"/>
</dbReference>
<accession>A0A5C8PMK4</accession>
<evidence type="ECO:0000259" key="7">
    <source>
        <dbReference type="Pfam" id="PF25917"/>
    </source>
</evidence>
<protein>
    <submittedName>
        <fullName evidence="10">Efflux RND transporter periplasmic adaptor subunit</fullName>
    </submittedName>
</protein>
<evidence type="ECO:0000256" key="1">
    <source>
        <dbReference type="ARBA" id="ARBA00004236"/>
    </source>
</evidence>
<comment type="similarity">
    <text evidence="2">Belongs to the membrane fusion protein (MFP) (TC 8.A.1) family.</text>
</comment>
<dbReference type="Gene3D" id="6.10.140.1990">
    <property type="match status" value="1"/>
</dbReference>
<evidence type="ECO:0000256" key="3">
    <source>
        <dbReference type="ARBA" id="ARBA00022448"/>
    </source>
</evidence>
<dbReference type="GO" id="GO:0030313">
    <property type="term" value="C:cell envelope"/>
    <property type="evidence" value="ECO:0007669"/>
    <property type="project" value="UniProtKB-SubCell"/>
</dbReference>
<evidence type="ECO:0000256" key="6">
    <source>
        <dbReference type="SAM" id="MobiDB-lite"/>
    </source>
</evidence>
<dbReference type="Gene3D" id="2.40.30.170">
    <property type="match status" value="1"/>
</dbReference>
<comment type="caution">
    <text evidence="10">The sequence shown here is derived from an EMBL/GenBank/DDBJ whole genome shotgun (WGS) entry which is preliminary data.</text>
</comment>
<dbReference type="Pfam" id="PF25917">
    <property type="entry name" value="BSH_RND"/>
    <property type="match status" value="1"/>
</dbReference>
<evidence type="ECO:0000256" key="2">
    <source>
        <dbReference type="ARBA" id="ARBA00009477"/>
    </source>
</evidence>
<evidence type="ECO:0000256" key="5">
    <source>
        <dbReference type="SAM" id="Coils"/>
    </source>
</evidence>
<gene>
    <name evidence="10" type="ORF">FHP25_15550</name>
</gene>
<dbReference type="NCBIfam" id="TIGR01730">
    <property type="entry name" value="RND_mfp"/>
    <property type="match status" value="1"/>
</dbReference>
<dbReference type="GO" id="GO:1990195">
    <property type="term" value="C:macrolide transmembrane transporter complex"/>
    <property type="evidence" value="ECO:0007669"/>
    <property type="project" value="InterPro"/>
</dbReference>
<feature type="compositionally biased region" description="Low complexity" evidence="6">
    <location>
        <begin position="380"/>
        <end position="393"/>
    </location>
</feature>
<dbReference type="InterPro" id="IPR058626">
    <property type="entry name" value="MdtA-like_b-barrel"/>
</dbReference>
<evidence type="ECO:0000256" key="4">
    <source>
        <dbReference type="ARBA" id="ARBA00023054"/>
    </source>
</evidence>
<dbReference type="GO" id="GO:0019898">
    <property type="term" value="C:extrinsic component of membrane"/>
    <property type="evidence" value="ECO:0007669"/>
    <property type="project" value="InterPro"/>
</dbReference>
<dbReference type="Gene3D" id="2.40.50.100">
    <property type="match status" value="1"/>
</dbReference>
<keyword evidence="3" id="KW-0813">Transport</keyword>
<dbReference type="InterPro" id="IPR058625">
    <property type="entry name" value="MdtA-like_BSH"/>
</dbReference>
<evidence type="ECO:0000313" key="11">
    <source>
        <dbReference type="Proteomes" id="UP000321638"/>
    </source>
</evidence>
<feature type="domain" description="Multidrug resistance protein MdtA-like beta-barrel" evidence="8">
    <location>
        <begin position="232"/>
        <end position="307"/>
    </location>
</feature>
<dbReference type="PANTHER" id="PTHR30469:SF33">
    <property type="entry name" value="SLR1207 PROTEIN"/>
    <property type="match status" value="1"/>
</dbReference>
<evidence type="ECO:0000259" key="9">
    <source>
        <dbReference type="Pfam" id="PF25967"/>
    </source>
</evidence>